<evidence type="ECO:0000313" key="2">
    <source>
        <dbReference type="Proteomes" id="UP000308671"/>
    </source>
</evidence>
<dbReference type="AlphaFoldDB" id="A0A4S8R185"/>
<reference evidence="1 2" key="1">
    <citation type="submission" date="2017-12" db="EMBL/GenBank/DDBJ databases">
        <title>Comparative genomics of Botrytis spp.</title>
        <authorList>
            <person name="Valero-Jimenez C.A."/>
            <person name="Tapia P."/>
            <person name="Veloso J."/>
            <person name="Silva-Moreno E."/>
            <person name="Staats M."/>
            <person name="Valdes J.H."/>
            <person name="Van Kan J.A.L."/>
        </authorList>
    </citation>
    <scope>NUCLEOTIDE SEQUENCE [LARGE SCALE GENOMIC DNA]</scope>
    <source>
        <strain evidence="1 2">MUCL435</strain>
    </source>
</reference>
<dbReference type="EMBL" id="PQXL01000107">
    <property type="protein sequence ID" value="THV51537.1"/>
    <property type="molecule type" value="Genomic_DNA"/>
</dbReference>
<protein>
    <submittedName>
        <fullName evidence="1">Uncharacterized protein</fullName>
    </submittedName>
</protein>
<keyword evidence="2" id="KW-1185">Reference proteome</keyword>
<dbReference type="Proteomes" id="UP000308671">
    <property type="component" value="Unassembled WGS sequence"/>
</dbReference>
<organism evidence="1 2">
    <name type="scientific">Botrytis galanthina</name>
    <dbReference type="NCBI Taxonomy" id="278940"/>
    <lineage>
        <taxon>Eukaryota</taxon>
        <taxon>Fungi</taxon>
        <taxon>Dikarya</taxon>
        <taxon>Ascomycota</taxon>
        <taxon>Pezizomycotina</taxon>
        <taxon>Leotiomycetes</taxon>
        <taxon>Helotiales</taxon>
        <taxon>Sclerotiniaceae</taxon>
        <taxon>Botrytis</taxon>
    </lineage>
</organism>
<sequence length="69" mass="8150">MSIPRILRGDNPRDFHEERDDTIAYLAQEKIRSILQNFFPGDGYTLYCEPDISYSVVDYQREPSIIYDC</sequence>
<proteinExistence type="predicted"/>
<gene>
    <name evidence="1" type="ORF">BGAL_0107g00090</name>
</gene>
<comment type="caution">
    <text evidence="1">The sequence shown here is derived from an EMBL/GenBank/DDBJ whole genome shotgun (WGS) entry which is preliminary data.</text>
</comment>
<accession>A0A4S8R185</accession>
<evidence type="ECO:0000313" key="1">
    <source>
        <dbReference type="EMBL" id="THV51537.1"/>
    </source>
</evidence>
<name>A0A4S8R185_9HELO</name>